<proteinExistence type="predicted"/>
<dbReference type="PROSITE" id="PS50158">
    <property type="entry name" value="ZF_CCHC"/>
    <property type="match status" value="1"/>
</dbReference>
<sequence>MPRRSRSRERHSRVQHGSKVRSRARCRACRDHSPGPVARHLGSHRRRDSHPRTHKERVSSRFRSGSKSRRNQGTSRQDDSTDMGAVIVAGLDQLMAKYDAKRSVGMSMSVLSNIVGEFNPLESNVVDWLNAVDEYAVIYHWDDQLTSHLALKTCVCPQTKIPLTGEDQVNLILGGITDERIRFSVDTANITDPHVLANHFMLMSDQKNTQTRYNPIASKQSREYRVTTERKNANLDAIETRAVPKSIVFIAIKGAIRRECPDRMSRKTNLQGERKSKFLALEYKNVNFIGSGNVSKKYFKTITLDDHELLSFVDLGSQCSLITESLARKLNIELAPLKVPPSRQNNKNGGRSSRPKKRRRSSSTSSSFSSSSHRSSSNSTIDQEETRRKLKGLKTLERRMYDMVHRASFSGHSGEEKVIPIFDPQRSEQSIESWVLRVDKLVQCYRWDHLTIIKLVASRLTGMASEMKQLMLRQFYKPLPFSKLLREAALYETRKGQDLSEYCFNKLERLRALKLDIPEAYLVDAIIGGITDENIARTTRSSRFTDTNELYAYLSTIGHLPGSRPVKSAPTPQYATPGTSTEKSLKMGIECYNCKGPHRARDCPKSRVECFNCKQRGHFQSKCPFKRRPNDDSRKVTGDLGVNEVVQEDKETRNPYIMSVALEGRKFKCLVDTGSSCTIIRRGVAEKLKLKIDEDKSVLRDFAGKVTTSAGSSKLHVRVGQPSATVRVVIMNDDHLLHDCVIGRDFINLPHVMLLKVGSEVFVRELSEIKPSNELECCTASNDARPGITYGDVPEEYKEKCARLFSKFADRVSTSMADLGKTDAAQLDIKCVTDEPVVYHPYRMPQAEKQILQGILTELLENGIIQESKSPYASPVLLVKKKTGDYRMCVDYRRLNAMTVKDKYPLPIIDEQLDRLGPCRK</sequence>
<dbReference type="InterPro" id="IPR021109">
    <property type="entry name" value="Peptidase_aspartic_dom_sf"/>
</dbReference>
<reference evidence="8" key="1">
    <citation type="journal article" date="2020" name="J Insects Food Feed">
        <title>The yellow mealworm (Tenebrio molitor) genome: a resource for the emerging insects as food and feed industry.</title>
        <authorList>
            <person name="Eriksson T."/>
            <person name="Andere A."/>
            <person name="Kelstrup H."/>
            <person name="Emery V."/>
            <person name="Picard C."/>
        </authorList>
    </citation>
    <scope>NUCLEOTIDE SEQUENCE</scope>
    <source>
        <strain evidence="8">Stoneville</strain>
        <tissue evidence="8">Whole head</tissue>
    </source>
</reference>
<evidence type="ECO:0000313" key="9">
    <source>
        <dbReference type="Proteomes" id="UP000719412"/>
    </source>
</evidence>
<dbReference type="Proteomes" id="UP000719412">
    <property type="component" value="Unassembled WGS sequence"/>
</dbReference>
<keyword evidence="4" id="KW-0378">Hydrolase</keyword>
<dbReference type="SUPFAM" id="SSF56672">
    <property type="entry name" value="DNA/RNA polymerases"/>
    <property type="match status" value="1"/>
</dbReference>
<evidence type="ECO:0000256" key="5">
    <source>
        <dbReference type="PROSITE-ProRule" id="PRU00047"/>
    </source>
</evidence>
<name>A0A8J6LG64_TENMO</name>
<feature type="domain" description="CCHC-type" evidence="7">
    <location>
        <begin position="610"/>
        <end position="624"/>
    </location>
</feature>
<keyword evidence="1" id="KW-0808">Transferase</keyword>
<dbReference type="SMART" id="SM00343">
    <property type="entry name" value="ZnF_C2HC"/>
    <property type="match status" value="2"/>
</dbReference>
<organism evidence="8 9">
    <name type="scientific">Tenebrio molitor</name>
    <name type="common">Yellow mealworm beetle</name>
    <dbReference type="NCBI Taxonomy" id="7067"/>
    <lineage>
        <taxon>Eukaryota</taxon>
        <taxon>Metazoa</taxon>
        <taxon>Ecdysozoa</taxon>
        <taxon>Arthropoda</taxon>
        <taxon>Hexapoda</taxon>
        <taxon>Insecta</taxon>
        <taxon>Pterygota</taxon>
        <taxon>Neoptera</taxon>
        <taxon>Endopterygota</taxon>
        <taxon>Coleoptera</taxon>
        <taxon>Polyphaga</taxon>
        <taxon>Cucujiformia</taxon>
        <taxon>Tenebrionidae</taxon>
        <taxon>Tenebrio</taxon>
    </lineage>
</organism>
<dbReference type="InterPro" id="IPR001878">
    <property type="entry name" value="Znf_CCHC"/>
</dbReference>
<dbReference type="EMBL" id="JABDTM020017389">
    <property type="protein sequence ID" value="KAH0818542.1"/>
    <property type="molecule type" value="Genomic_DNA"/>
</dbReference>
<dbReference type="GO" id="GO:0003676">
    <property type="term" value="F:nucleic acid binding"/>
    <property type="evidence" value="ECO:0007669"/>
    <property type="project" value="InterPro"/>
</dbReference>
<dbReference type="PANTHER" id="PTHR37984:SF5">
    <property type="entry name" value="PROTEIN NYNRIN-LIKE"/>
    <property type="match status" value="1"/>
</dbReference>
<keyword evidence="3" id="KW-0540">Nuclease</keyword>
<gene>
    <name evidence="8" type="ORF">GEV33_004249</name>
</gene>
<keyword evidence="5" id="KW-0479">Metal-binding</keyword>
<dbReference type="Pfam" id="PF00098">
    <property type="entry name" value="zf-CCHC"/>
    <property type="match status" value="1"/>
</dbReference>
<dbReference type="Pfam" id="PF13975">
    <property type="entry name" value="gag-asp_proteas"/>
    <property type="match status" value="1"/>
</dbReference>
<dbReference type="GO" id="GO:0004519">
    <property type="term" value="F:endonuclease activity"/>
    <property type="evidence" value="ECO:0007669"/>
    <property type="project" value="UniProtKB-KW"/>
</dbReference>
<dbReference type="InterPro" id="IPR050951">
    <property type="entry name" value="Retrovirus_Pol_polyprotein"/>
</dbReference>
<evidence type="ECO:0000256" key="3">
    <source>
        <dbReference type="ARBA" id="ARBA00022722"/>
    </source>
</evidence>
<evidence type="ECO:0000256" key="2">
    <source>
        <dbReference type="ARBA" id="ARBA00022695"/>
    </source>
</evidence>
<dbReference type="Gene3D" id="3.10.10.10">
    <property type="entry name" value="HIV Type 1 Reverse Transcriptase, subunit A, domain 1"/>
    <property type="match status" value="1"/>
</dbReference>
<comment type="caution">
    <text evidence="8">The sequence shown here is derived from an EMBL/GenBank/DDBJ whole genome shotgun (WGS) entry which is preliminary data.</text>
</comment>
<evidence type="ECO:0000256" key="6">
    <source>
        <dbReference type="SAM" id="MobiDB-lite"/>
    </source>
</evidence>
<dbReference type="PROSITE" id="PS00141">
    <property type="entry name" value="ASP_PROTEASE"/>
    <property type="match status" value="1"/>
</dbReference>
<dbReference type="Gene3D" id="4.10.60.10">
    <property type="entry name" value="Zinc finger, CCHC-type"/>
    <property type="match status" value="1"/>
</dbReference>
<dbReference type="GO" id="GO:0004190">
    <property type="term" value="F:aspartic-type endopeptidase activity"/>
    <property type="evidence" value="ECO:0007669"/>
    <property type="project" value="InterPro"/>
</dbReference>
<feature type="compositionally biased region" description="Low complexity" evidence="6">
    <location>
        <begin position="362"/>
        <end position="379"/>
    </location>
</feature>
<protein>
    <recommendedName>
        <fullName evidence="7">CCHC-type domain-containing protein</fullName>
    </recommendedName>
</protein>
<dbReference type="AlphaFoldDB" id="A0A8J6LG64"/>
<accession>A0A8J6LG64</accession>
<dbReference type="SUPFAM" id="SSF57756">
    <property type="entry name" value="Retrovirus zinc finger-like domains"/>
    <property type="match status" value="1"/>
</dbReference>
<feature type="compositionally biased region" description="Basic residues" evidence="6">
    <location>
        <begin position="1"/>
        <end position="27"/>
    </location>
</feature>
<evidence type="ECO:0000259" key="7">
    <source>
        <dbReference type="PROSITE" id="PS50158"/>
    </source>
</evidence>
<dbReference type="InterPro" id="IPR043502">
    <property type="entry name" value="DNA/RNA_pol_sf"/>
</dbReference>
<reference evidence="8" key="2">
    <citation type="submission" date="2021-08" db="EMBL/GenBank/DDBJ databases">
        <authorList>
            <person name="Eriksson T."/>
        </authorList>
    </citation>
    <scope>NUCLEOTIDE SEQUENCE</scope>
    <source>
        <strain evidence="8">Stoneville</strain>
        <tissue evidence="8">Whole head</tissue>
    </source>
</reference>
<dbReference type="GO" id="GO:0071897">
    <property type="term" value="P:DNA biosynthetic process"/>
    <property type="evidence" value="ECO:0007669"/>
    <property type="project" value="UniProtKB-ARBA"/>
</dbReference>
<keyword evidence="4" id="KW-0255">Endonuclease</keyword>
<feature type="region of interest" description="Disordered" evidence="6">
    <location>
        <begin position="338"/>
        <end position="389"/>
    </location>
</feature>
<dbReference type="Gene3D" id="2.40.70.10">
    <property type="entry name" value="Acid Proteases"/>
    <property type="match status" value="1"/>
</dbReference>
<feature type="region of interest" description="Disordered" evidence="6">
    <location>
        <begin position="1"/>
        <end position="81"/>
    </location>
</feature>
<dbReference type="InterPro" id="IPR036875">
    <property type="entry name" value="Znf_CCHC_sf"/>
</dbReference>
<dbReference type="PANTHER" id="PTHR37984">
    <property type="entry name" value="PROTEIN CBG26694"/>
    <property type="match status" value="1"/>
</dbReference>
<dbReference type="GO" id="GO:0006508">
    <property type="term" value="P:proteolysis"/>
    <property type="evidence" value="ECO:0007669"/>
    <property type="project" value="InterPro"/>
</dbReference>
<keyword evidence="2" id="KW-0548">Nucleotidyltransferase</keyword>
<evidence type="ECO:0000256" key="1">
    <source>
        <dbReference type="ARBA" id="ARBA00022679"/>
    </source>
</evidence>
<feature type="compositionally biased region" description="Basic residues" evidence="6">
    <location>
        <begin position="41"/>
        <end position="55"/>
    </location>
</feature>
<evidence type="ECO:0000256" key="4">
    <source>
        <dbReference type="ARBA" id="ARBA00022759"/>
    </source>
</evidence>
<dbReference type="GO" id="GO:0008270">
    <property type="term" value="F:zinc ion binding"/>
    <property type="evidence" value="ECO:0007669"/>
    <property type="project" value="UniProtKB-KW"/>
</dbReference>
<evidence type="ECO:0000313" key="8">
    <source>
        <dbReference type="EMBL" id="KAH0818542.1"/>
    </source>
</evidence>
<keyword evidence="5" id="KW-0862">Zinc</keyword>
<keyword evidence="5" id="KW-0863">Zinc-finger</keyword>
<keyword evidence="9" id="KW-1185">Reference proteome</keyword>
<dbReference type="CDD" id="cd00303">
    <property type="entry name" value="retropepsin_like"/>
    <property type="match status" value="1"/>
</dbReference>
<dbReference type="SUPFAM" id="SSF50630">
    <property type="entry name" value="Acid proteases"/>
    <property type="match status" value="1"/>
</dbReference>
<dbReference type="GO" id="GO:0016779">
    <property type="term" value="F:nucleotidyltransferase activity"/>
    <property type="evidence" value="ECO:0007669"/>
    <property type="project" value="UniProtKB-KW"/>
</dbReference>
<dbReference type="InterPro" id="IPR001969">
    <property type="entry name" value="Aspartic_peptidase_AS"/>
</dbReference>